<dbReference type="CDD" id="cd01949">
    <property type="entry name" value="GGDEF"/>
    <property type="match status" value="1"/>
</dbReference>
<dbReference type="SMART" id="SM00267">
    <property type="entry name" value="GGDEF"/>
    <property type="match status" value="1"/>
</dbReference>
<dbReference type="Gene3D" id="3.30.70.270">
    <property type="match status" value="1"/>
</dbReference>
<organism evidence="5 6">
    <name type="scientific">Idiomarina baltica OS145</name>
    <dbReference type="NCBI Taxonomy" id="314276"/>
    <lineage>
        <taxon>Bacteria</taxon>
        <taxon>Pseudomonadati</taxon>
        <taxon>Pseudomonadota</taxon>
        <taxon>Gammaproteobacteria</taxon>
        <taxon>Alteromonadales</taxon>
        <taxon>Idiomarinaceae</taxon>
        <taxon>Idiomarina</taxon>
    </lineage>
</organism>
<dbReference type="PANTHER" id="PTHR45138">
    <property type="entry name" value="REGULATORY COMPONENTS OF SENSORY TRANSDUCTION SYSTEM"/>
    <property type="match status" value="1"/>
</dbReference>
<dbReference type="PANTHER" id="PTHR45138:SF9">
    <property type="entry name" value="DIGUANYLATE CYCLASE DGCM-RELATED"/>
    <property type="match status" value="1"/>
</dbReference>
<dbReference type="InterPro" id="IPR000160">
    <property type="entry name" value="GGDEF_dom"/>
</dbReference>
<proteinExistence type="predicted"/>
<reference evidence="5 6" key="1">
    <citation type="submission" date="2006-01" db="EMBL/GenBank/DDBJ databases">
        <authorList>
            <person name="Brettar I."/>
            <person name="Hofle M."/>
            <person name="Ferriera S."/>
            <person name="Johnson J."/>
            <person name="Kravitz S."/>
            <person name="Halpern A."/>
            <person name="Remington K."/>
            <person name="Beeson K."/>
            <person name="Tran B."/>
            <person name="Rogers Y.-H."/>
            <person name="Friedman R."/>
            <person name="Venter J.C."/>
        </authorList>
    </citation>
    <scope>NUCLEOTIDE SEQUENCE [LARGE SCALE GENOMIC DNA]</scope>
    <source>
        <strain evidence="5 6">OS145</strain>
    </source>
</reference>
<dbReference type="NCBIfam" id="TIGR00254">
    <property type="entry name" value="GGDEF"/>
    <property type="match status" value="1"/>
</dbReference>
<protein>
    <recommendedName>
        <fullName evidence="1">diguanylate cyclase</fullName>
        <ecNumber evidence="1">2.7.7.65</ecNumber>
    </recommendedName>
</protein>
<feature type="transmembrane region" description="Helical" evidence="3">
    <location>
        <begin position="172"/>
        <end position="194"/>
    </location>
</feature>
<comment type="catalytic activity">
    <reaction evidence="2">
        <text>2 GTP = 3',3'-c-di-GMP + 2 diphosphate</text>
        <dbReference type="Rhea" id="RHEA:24898"/>
        <dbReference type="ChEBI" id="CHEBI:33019"/>
        <dbReference type="ChEBI" id="CHEBI:37565"/>
        <dbReference type="ChEBI" id="CHEBI:58805"/>
        <dbReference type="EC" id="2.7.7.65"/>
    </reaction>
</comment>
<gene>
    <name evidence="5" type="ORF">OS145_00545</name>
</gene>
<dbReference type="Pfam" id="PF00990">
    <property type="entry name" value="GGDEF"/>
    <property type="match status" value="1"/>
</dbReference>
<keyword evidence="6" id="KW-1185">Reference proteome</keyword>
<keyword evidence="3" id="KW-1133">Transmembrane helix</keyword>
<dbReference type="EMBL" id="AAMX01000005">
    <property type="protein sequence ID" value="EAQ32445.1"/>
    <property type="molecule type" value="Genomic_DNA"/>
</dbReference>
<dbReference type="Proteomes" id="UP000016543">
    <property type="component" value="Unassembled WGS sequence"/>
</dbReference>
<dbReference type="InterPro" id="IPR043128">
    <property type="entry name" value="Rev_trsase/Diguanyl_cyclase"/>
</dbReference>
<evidence type="ECO:0000256" key="2">
    <source>
        <dbReference type="ARBA" id="ARBA00034247"/>
    </source>
</evidence>
<feature type="transmembrane region" description="Helical" evidence="3">
    <location>
        <begin position="98"/>
        <end position="116"/>
    </location>
</feature>
<dbReference type="InterPro" id="IPR029787">
    <property type="entry name" value="Nucleotide_cyclase"/>
</dbReference>
<evidence type="ECO:0000256" key="1">
    <source>
        <dbReference type="ARBA" id="ARBA00012528"/>
    </source>
</evidence>
<feature type="transmembrane region" description="Helical" evidence="3">
    <location>
        <begin position="147"/>
        <end position="166"/>
    </location>
</feature>
<dbReference type="InterPro" id="IPR050469">
    <property type="entry name" value="Diguanylate_Cyclase"/>
</dbReference>
<feature type="transmembrane region" description="Helical" evidence="3">
    <location>
        <begin position="122"/>
        <end position="140"/>
    </location>
</feature>
<feature type="domain" description="GGDEF" evidence="4">
    <location>
        <begin position="263"/>
        <end position="394"/>
    </location>
</feature>
<feature type="transmembrane region" description="Helical" evidence="3">
    <location>
        <begin position="40"/>
        <end position="60"/>
    </location>
</feature>
<accession>A0ABP2CRB4</accession>
<evidence type="ECO:0000313" key="5">
    <source>
        <dbReference type="EMBL" id="EAQ32445.1"/>
    </source>
</evidence>
<keyword evidence="3" id="KW-0472">Membrane</keyword>
<evidence type="ECO:0000256" key="3">
    <source>
        <dbReference type="SAM" id="Phobius"/>
    </source>
</evidence>
<sequence length="394" mass="44545">MSLQQKYNDINWLTGQFRDSRREASYRDSIKLRVRHDSRLALMLVSLIFAMFAVTDYNLLGHSTDFFTLISMRAVVVSSCVVLALILGRVGNFSRKPLLHALPLWVLAAGIISIVPLRPESLYTQITAVVVAIMAFYLLIPSLLTIASWASGFLSVGFIVASVAYAEVSVPTATRLVLLLIMANIVGYCALLRLEILQRKQFSLLNEERDQNLALQREVEHRKSLEAQLRRLAERDTLTELDTRSHFIKRAEALLERALRENTAFCLLMIDVDHFKQINDTWGHTRGDEVLKQVAKTIRQSLRRVDVVGRFGGEEFIVAMPNTHHKEAVKLAQRLTANVNAIELPSPLNQVSVSITVGIAMKSNERSLDLLIQRADEMLYKGKRNGRNRVELAR</sequence>
<name>A0ABP2CRB4_9GAMM</name>
<comment type="caution">
    <text evidence="5">The sequence shown here is derived from an EMBL/GenBank/DDBJ whole genome shotgun (WGS) entry which is preliminary data.</text>
</comment>
<feature type="transmembrane region" description="Helical" evidence="3">
    <location>
        <begin position="66"/>
        <end position="86"/>
    </location>
</feature>
<dbReference type="PROSITE" id="PS50887">
    <property type="entry name" value="GGDEF"/>
    <property type="match status" value="1"/>
</dbReference>
<dbReference type="SUPFAM" id="SSF55073">
    <property type="entry name" value="Nucleotide cyclase"/>
    <property type="match status" value="1"/>
</dbReference>
<dbReference type="EC" id="2.7.7.65" evidence="1"/>
<dbReference type="RefSeq" id="WP_006955408.1">
    <property type="nucleotide sequence ID" value="NZ_CH672405.1"/>
</dbReference>
<evidence type="ECO:0000313" key="6">
    <source>
        <dbReference type="Proteomes" id="UP000016543"/>
    </source>
</evidence>
<keyword evidence="3" id="KW-0812">Transmembrane</keyword>
<evidence type="ECO:0000259" key="4">
    <source>
        <dbReference type="PROSITE" id="PS50887"/>
    </source>
</evidence>